<dbReference type="Proteomes" id="UP000540506">
    <property type="component" value="Unassembled WGS sequence"/>
</dbReference>
<evidence type="ECO:0000313" key="3">
    <source>
        <dbReference type="Proteomes" id="UP000540506"/>
    </source>
</evidence>
<dbReference type="InterPro" id="IPR023213">
    <property type="entry name" value="CAT-like_dom_sf"/>
</dbReference>
<dbReference type="Gene3D" id="3.30.559.10">
    <property type="entry name" value="Chloramphenicol acetyltransferase-like domain"/>
    <property type="match status" value="1"/>
</dbReference>
<organism evidence="2 3">
    <name type="scientific">Kitasatospora kifunensis</name>
    <name type="common">Streptomyces kifunensis</name>
    <dbReference type="NCBI Taxonomy" id="58351"/>
    <lineage>
        <taxon>Bacteria</taxon>
        <taxon>Bacillati</taxon>
        <taxon>Actinomycetota</taxon>
        <taxon>Actinomycetes</taxon>
        <taxon>Kitasatosporales</taxon>
        <taxon>Streptomycetaceae</taxon>
        <taxon>Kitasatospora</taxon>
    </lineage>
</organism>
<dbReference type="AlphaFoldDB" id="A0A7W7R6B4"/>
<dbReference type="SUPFAM" id="SSF52777">
    <property type="entry name" value="CoA-dependent acyltransferases"/>
    <property type="match status" value="2"/>
</dbReference>
<reference evidence="2 3" key="1">
    <citation type="submission" date="2020-08" db="EMBL/GenBank/DDBJ databases">
        <title>Sequencing the genomes of 1000 actinobacteria strains.</title>
        <authorList>
            <person name="Klenk H.-P."/>
        </authorList>
    </citation>
    <scope>NUCLEOTIDE SEQUENCE [LARGE SCALE GENOMIC DNA]</scope>
    <source>
        <strain evidence="2 3">DSM 41654</strain>
    </source>
</reference>
<evidence type="ECO:0000313" key="2">
    <source>
        <dbReference type="EMBL" id="MBB4926166.1"/>
    </source>
</evidence>
<accession>A0A7W7R6B4</accession>
<dbReference type="Pfam" id="PF03007">
    <property type="entry name" value="WS_DGAT_cat"/>
    <property type="match status" value="1"/>
</dbReference>
<dbReference type="InterPro" id="IPR004255">
    <property type="entry name" value="O-acyltransferase_WSD1_N"/>
</dbReference>
<keyword evidence="3" id="KW-1185">Reference proteome</keyword>
<gene>
    <name evidence="2" type="ORF">FHR34_005159</name>
</gene>
<sequence length="387" mass="42121">MAASDPGAEPHPGQDRGMLEWARLRPDDGFVVGAVLRLRGPGPAPERLAAVVRARLAQVPVLAEQLDGPVRAERWRRADAFDVAQHVHRLDGVPDPGRCAELMANQPVRDDRPRWGLWLVDTGRDDEHLLAYRVHHAAQDGAAVAHTISRLLDARAPAVPPCDSPTGRGRWASAPPRTDGRLLAAADVPVDLLRTVSRASGASLNDVYLAALAGALRGWLAPTERDRPVPVRVPFNLRARHERQDRGNRVGYTRVLLPVDERAADRRLARVAEQTSCWPRDRTRRLLDRMPPELMWEHTSAVVTPGDALASATLLSVPIPLAFDGAPVTGGLALPPLAGGHLFSTVLFLHGGCATLSITARTQHQHVRDLPRLWARELVELAAAANP</sequence>
<evidence type="ECO:0000259" key="1">
    <source>
        <dbReference type="Pfam" id="PF03007"/>
    </source>
</evidence>
<comment type="caution">
    <text evidence="2">The sequence shown here is derived from an EMBL/GenBank/DDBJ whole genome shotgun (WGS) entry which is preliminary data.</text>
</comment>
<dbReference type="UniPathway" id="UPA00282"/>
<name>A0A7W7R6B4_KITKI</name>
<proteinExistence type="predicted"/>
<feature type="domain" description="O-acyltransferase WSD1-like N-terminal" evidence="1">
    <location>
        <begin position="41"/>
        <end position="243"/>
    </location>
</feature>
<dbReference type="GO" id="GO:0019432">
    <property type="term" value="P:triglyceride biosynthetic process"/>
    <property type="evidence" value="ECO:0007669"/>
    <property type="project" value="UniProtKB-UniPathway"/>
</dbReference>
<dbReference type="RefSeq" id="WP_184939077.1">
    <property type="nucleotide sequence ID" value="NZ_JACHJV010000001.1"/>
</dbReference>
<dbReference type="EMBL" id="JACHJV010000001">
    <property type="protein sequence ID" value="MBB4926166.1"/>
    <property type="molecule type" value="Genomic_DNA"/>
</dbReference>
<protein>
    <recommendedName>
        <fullName evidence="1">O-acyltransferase WSD1-like N-terminal domain-containing protein</fullName>
    </recommendedName>
</protein>
<dbReference type="GO" id="GO:0004144">
    <property type="term" value="F:diacylglycerol O-acyltransferase activity"/>
    <property type="evidence" value="ECO:0007669"/>
    <property type="project" value="InterPro"/>
</dbReference>